<evidence type="ECO:0000256" key="1">
    <source>
        <dbReference type="ARBA" id="ARBA00023125"/>
    </source>
</evidence>
<dbReference type="Gene3D" id="1.10.357.10">
    <property type="entry name" value="Tetracycline Repressor, domain 2"/>
    <property type="match status" value="1"/>
</dbReference>
<dbReference type="PROSITE" id="PS50977">
    <property type="entry name" value="HTH_TETR_2"/>
    <property type="match status" value="1"/>
</dbReference>
<dbReference type="Gene3D" id="1.10.10.60">
    <property type="entry name" value="Homeodomain-like"/>
    <property type="match status" value="1"/>
</dbReference>
<gene>
    <name evidence="4" type="ORF">SAMN05216214_101285</name>
</gene>
<dbReference type="InterPro" id="IPR050692">
    <property type="entry name" value="HTH_transcr_repressor_FabR"/>
</dbReference>
<reference evidence="4 5" key="1">
    <citation type="submission" date="2016-10" db="EMBL/GenBank/DDBJ databases">
        <authorList>
            <person name="de Groot N.N."/>
        </authorList>
    </citation>
    <scope>NUCLEOTIDE SEQUENCE [LARGE SCALE GENOMIC DNA]</scope>
    <source>
        <strain evidence="4 5">JCM 19513</strain>
    </source>
</reference>
<sequence>MPSSDTSLESPASEFAPGKRQLLQAALRLCCDSRSLSSLGLRELAREAGLNPNTFYRHFSDIDDLGLTLIRDIGTQLRGPLRALRQQAAARAKGDNKLSVPRLFGINLIRSRRVVHETVQLFFDFVDQQPEAFIVGIRERYGASPALRQALSEVMNGFAADMREDIRDLKLMPTGISDSQLAVISEQITHHLFQMALDYLSTPARQHELRQQAEEHILMLASGAAVLQRLGQLRL</sequence>
<dbReference type="PANTHER" id="PTHR47752:SF1">
    <property type="entry name" value="HTH-TYPE TRANSCRIPTIONAL REPRESSOR FABR"/>
    <property type="match status" value="1"/>
</dbReference>
<dbReference type="AlphaFoldDB" id="A0A1H7FNZ3"/>
<proteinExistence type="predicted"/>
<feature type="DNA-binding region" description="H-T-H motif" evidence="2">
    <location>
        <begin position="40"/>
        <end position="59"/>
    </location>
</feature>
<dbReference type="InterPro" id="IPR009057">
    <property type="entry name" value="Homeodomain-like_sf"/>
</dbReference>
<keyword evidence="5" id="KW-1185">Reference proteome</keyword>
<protein>
    <submittedName>
        <fullName evidence="4">Transcriptional regulator, TetR family</fullName>
    </submittedName>
</protein>
<organism evidence="4 5">
    <name type="scientific">Atopomonas hussainii</name>
    <dbReference type="NCBI Taxonomy" id="1429083"/>
    <lineage>
        <taxon>Bacteria</taxon>
        <taxon>Pseudomonadati</taxon>
        <taxon>Pseudomonadota</taxon>
        <taxon>Gammaproteobacteria</taxon>
        <taxon>Pseudomonadales</taxon>
        <taxon>Pseudomonadaceae</taxon>
        <taxon>Atopomonas</taxon>
    </lineage>
</organism>
<evidence type="ECO:0000259" key="3">
    <source>
        <dbReference type="PROSITE" id="PS50977"/>
    </source>
</evidence>
<dbReference type="SUPFAM" id="SSF46689">
    <property type="entry name" value="Homeodomain-like"/>
    <property type="match status" value="1"/>
</dbReference>
<evidence type="ECO:0000313" key="5">
    <source>
        <dbReference type="Proteomes" id="UP000185766"/>
    </source>
</evidence>
<dbReference type="RefSeq" id="WP_074864327.1">
    <property type="nucleotide sequence ID" value="NZ_FOAS01000001.1"/>
</dbReference>
<evidence type="ECO:0000313" key="4">
    <source>
        <dbReference type="EMBL" id="SEK27671.1"/>
    </source>
</evidence>
<dbReference type="EMBL" id="FOAS01000001">
    <property type="protein sequence ID" value="SEK27671.1"/>
    <property type="molecule type" value="Genomic_DNA"/>
</dbReference>
<dbReference type="PANTHER" id="PTHR47752">
    <property type="entry name" value="HTH-TYPE TRANSCRIPTIONAL REPRESSOR FABR"/>
    <property type="match status" value="1"/>
</dbReference>
<accession>A0A1H7FNZ3</accession>
<feature type="domain" description="HTH tetR-type" evidence="3">
    <location>
        <begin position="16"/>
        <end position="77"/>
    </location>
</feature>
<name>A0A1H7FNZ3_9GAMM</name>
<keyword evidence="1 2" id="KW-0238">DNA-binding</keyword>
<dbReference type="Pfam" id="PF00440">
    <property type="entry name" value="TetR_N"/>
    <property type="match status" value="1"/>
</dbReference>
<dbReference type="InterPro" id="IPR001647">
    <property type="entry name" value="HTH_TetR"/>
</dbReference>
<dbReference type="GO" id="GO:0003677">
    <property type="term" value="F:DNA binding"/>
    <property type="evidence" value="ECO:0007669"/>
    <property type="project" value="UniProtKB-UniRule"/>
</dbReference>
<dbReference type="STRING" id="1429083.GCA_001885685_02277"/>
<dbReference type="Proteomes" id="UP000185766">
    <property type="component" value="Unassembled WGS sequence"/>
</dbReference>
<evidence type="ECO:0000256" key="2">
    <source>
        <dbReference type="PROSITE-ProRule" id="PRU00335"/>
    </source>
</evidence>